<proteinExistence type="predicted"/>
<protein>
    <submittedName>
        <fullName evidence="2">Membrane protein</fullName>
    </submittedName>
</protein>
<feature type="transmembrane region" description="Helical" evidence="1">
    <location>
        <begin position="31"/>
        <end position="51"/>
    </location>
</feature>
<keyword evidence="1" id="KW-0812">Transmembrane</keyword>
<reference evidence="2" key="1">
    <citation type="submission" date="2016-01" db="EMBL/GenBank/DDBJ databases">
        <authorList>
            <person name="Peeters C."/>
        </authorList>
    </citation>
    <scope>NUCLEOTIDE SEQUENCE [LARGE SCALE GENOMIC DNA]</scope>
    <source>
        <strain evidence="2">LMG 29317</strain>
    </source>
</reference>
<organism evidence="2 3">
    <name type="scientific">Caballeronia arvi</name>
    <dbReference type="NCBI Taxonomy" id="1777135"/>
    <lineage>
        <taxon>Bacteria</taxon>
        <taxon>Pseudomonadati</taxon>
        <taxon>Pseudomonadota</taxon>
        <taxon>Betaproteobacteria</taxon>
        <taxon>Burkholderiales</taxon>
        <taxon>Burkholderiaceae</taxon>
        <taxon>Caballeronia</taxon>
    </lineage>
</organism>
<dbReference type="RefSeq" id="WP_061148145.1">
    <property type="nucleotide sequence ID" value="NZ_FCOM02000014.1"/>
</dbReference>
<dbReference type="EMBL" id="FCOM02000014">
    <property type="protein sequence ID" value="SAL65979.1"/>
    <property type="molecule type" value="Genomic_DNA"/>
</dbReference>
<dbReference type="OrthoDB" id="7062026at2"/>
<keyword evidence="1" id="KW-0472">Membrane</keyword>
<accession>A0A158JC35</accession>
<dbReference type="NCBIfam" id="NF041646">
    <property type="entry name" value="VC0807_fam"/>
    <property type="match status" value="1"/>
</dbReference>
<name>A0A158JC35_9BURK</name>
<feature type="transmembrane region" description="Helical" evidence="1">
    <location>
        <begin position="88"/>
        <end position="113"/>
    </location>
</feature>
<dbReference type="AlphaFoldDB" id="A0A158JC35"/>
<evidence type="ECO:0000313" key="3">
    <source>
        <dbReference type="Proteomes" id="UP000055019"/>
    </source>
</evidence>
<sequence>MMPSARYAFAVVINVLLPMAAYRLALGHYGVAGALLASMAPLLLWLCIDLARFRHFDALSAIVLAGIVMSLCLLALKPADWLIALREPAVSGVIGVMFLVSLMWDRPIVYYLARSTMSRERQGRELEFDAMWQSRPALVRSIRLMTTVWGIGLLAENIVRLGVLERMNGDDAQRASTYVRYVFYGALTAWTIFYRRAYLRKQAPD</sequence>
<evidence type="ECO:0000256" key="1">
    <source>
        <dbReference type="SAM" id="Phobius"/>
    </source>
</evidence>
<keyword evidence="3" id="KW-1185">Reference proteome</keyword>
<comment type="caution">
    <text evidence="2">The sequence shown here is derived from an EMBL/GenBank/DDBJ whole genome shotgun (WGS) entry which is preliminary data.</text>
</comment>
<feature type="transmembrane region" description="Helical" evidence="1">
    <location>
        <begin position="141"/>
        <end position="158"/>
    </location>
</feature>
<feature type="transmembrane region" description="Helical" evidence="1">
    <location>
        <begin position="58"/>
        <end position="76"/>
    </location>
</feature>
<gene>
    <name evidence="2" type="ORF">AWB74_03672</name>
</gene>
<dbReference type="Proteomes" id="UP000055019">
    <property type="component" value="Unassembled WGS sequence"/>
</dbReference>
<feature type="transmembrane region" description="Helical" evidence="1">
    <location>
        <begin position="178"/>
        <end position="194"/>
    </location>
</feature>
<evidence type="ECO:0000313" key="2">
    <source>
        <dbReference type="EMBL" id="SAL65979.1"/>
    </source>
</evidence>
<keyword evidence="1" id="KW-1133">Transmembrane helix</keyword>